<dbReference type="RefSeq" id="WP_275232712.1">
    <property type="nucleotide sequence ID" value="NZ_JARDXE010000023.1"/>
</dbReference>
<accession>A0AAW6LXD0</accession>
<sequence length="213" mass="23248">MQLNRPFTTVTPTLDGDVLAVLASAGVTFTVSQVQRILATRSGEGIRKVLTRLVAQGVVLHDQVGRTNTYRLNYEHLAAEPIMALSRLNSTFLGRLEEHLDGWGKTLRYAAVFGSAATGRMQLDSDIDLLLVRAAAPVHGGDDVWEERLTELARLVTMWTGNDGRIVAYAEDEFRAAAAAGEPLLRDVAQQGLTVAGTRSWFSSQLRTAARRS</sequence>
<proteinExistence type="predicted"/>
<protein>
    <submittedName>
        <fullName evidence="1">Nucleotidyltransferase domain-containing protein</fullName>
    </submittedName>
</protein>
<name>A0AAW6LXD0_RHOSG</name>
<reference evidence="1" key="1">
    <citation type="submission" date="2023-02" db="EMBL/GenBank/DDBJ databases">
        <title>A novel hydrolase synthesized by Rhodococcus erythropolis HQ is responsible for the detoxification of Zearalenone.</title>
        <authorList>
            <person name="Hu J."/>
            <person name="Xu J."/>
        </authorList>
    </citation>
    <scope>NUCLEOTIDE SEQUENCE</scope>
    <source>
        <strain evidence="1">HQ</strain>
    </source>
</reference>
<evidence type="ECO:0000313" key="1">
    <source>
        <dbReference type="EMBL" id="MDE8648998.1"/>
    </source>
</evidence>
<dbReference type="InterPro" id="IPR043519">
    <property type="entry name" value="NT_sf"/>
</dbReference>
<dbReference type="Gene3D" id="3.30.460.10">
    <property type="entry name" value="Beta Polymerase, domain 2"/>
    <property type="match status" value="1"/>
</dbReference>
<gene>
    <name evidence="1" type="ORF">PXH69_28905</name>
</gene>
<dbReference type="SUPFAM" id="SSF81301">
    <property type="entry name" value="Nucleotidyltransferase"/>
    <property type="match status" value="1"/>
</dbReference>
<dbReference type="AlphaFoldDB" id="A0AAW6LXD0"/>
<organism evidence="1 2">
    <name type="scientific">Rhodococcus qingshengii</name>
    <dbReference type="NCBI Taxonomy" id="334542"/>
    <lineage>
        <taxon>Bacteria</taxon>
        <taxon>Bacillati</taxon>
        <taxon>Actinomycetota</taxon>
        <taxon>Actinomycetes</taxon>
        <taxon>Mycobacteriales</taxon>
        <taxon>Nocardiaceae</taxon>
        <taxon>Rhodococcus</taxon>
        <taxon>Rhodococcus erythropolis group</taxon>
    </lineage>
</organism>
<comment type="caution">
    <text evidence="1">The sequence shown here is derived from an EMBL/GenBank/DDBJ whole genome shotgun (WGS) entry which is preliminary data.</text>
</comment>
<dbReference type="CDD" id="cd05403">
    <property type="entry name" value="NT_KNTase_like"/>
    <property type="match status" value="1"/>
</dbReference>
<evidence type="ECO:0000313" key="2">
    <source>
        <dbReference type="Proteomes" id="UP001217325"/>
    </source>
</evidence>
<dbReference type="EMBL" id="JARDXE010000023">
    <property type="protein sequence ID" value="MDE8648998.1"/>
    <property type="molecule type" value="Genomic_DNA"/>
</dbReference>
<dbReference type="Proteomes" id="UP001217325">
    <property type="component" value="Unassembled WGS sequence"/>
</dbReference>